<feature type="region of interest" description="Disordered" evidence="7">
    <location>
        <begin position="183"/>
        <end position="204"/>
    </location>
</feature>
<dbReference type="CDD" id="cd22249">
    <property type="entry name" value="UDM1_RNF168_RNF169-like"/>
    <property type="match status" value="1"/>
</dbReference>
<dbReference type="Gene3D" id="4.10.400.10">
    <property type="entry name" value="Low-density Lipoprotein Receptor"/>
    <property type="match status" value="1"/>
</dbReference>
<dbReference type="Pfam" id="PF12999">
    <property type="entry name" value="PRKCSH-like"/>
    <property type="match status" value="1"/>
</dbReference>
<dbReference type="InterPro" id="IPR036607">
    <property type="entry name" value="PRKCSH"/>
</dbReference>
<feature type="region of interest" description="Disordered" evidence="7">
    <location>
        <begin position="292"/>
        <end position="368"/>
    </location>
</feature>
<dbReference type="PROSITE" id="PS00018">
    <property type="entry name" value="EF_HAND_1"/>
    <property type="match status" value="1"/>
</dbReference>
<dbReference type="EMBL" id="CAJNOQ010005993">
    <property type="protein sequence ID" value="CAF1119244.1"/>
    <property type="molecule type" value="Genomic_DNA"/>
</dbReference>
<feature type="compositionally biased region" description="Basic and acidic residues" evidence="7">
    <location>
        <begin position="312"/>
        <end position="337"/>
    </location>
</feature>
<organism evidence="11 13">
    <name type="scientific">Didymodactylos carnosus</name>
    <dbReference type="NCBI Taxonomy" id="1234261"/>
    <lineage>
        <taxon>Eukaryota</taxon>
        <taxon>Metazoa</taxon>
        <taxon>Spiralia</taxon>
        <taxon>Gnathifera</taxon>
        <taxon>Rotifera</taxon>
        <taxon>Eurotatoria</taxon>
        <taxon>Bdelloidea</taxon>
        <taxon>Philodinida</taxon>
        <taxon>Philodinidae</taxon>
        <taxon>Didymodactylos</taxon>
    </lineage>
</organism>
<feature type="compositionally biased region" description="Polar residues" evidence="7">
    <location>
        <begin position="292"/>
        <end position="309"/>
    </location>
</feature>
<dbReference type="GO" id="GO:0017177">
    <property type="term" value="C:glucosidase II complex"/>
    <property type="evidence" value="ECO:0007669"/>
    <property type="project" value="TreeGrafter"/>
</dbReference>
<feature type="signal peptide" evidence="8">
    <location>
        <begin position="1"/>
        <end position="19"/>
    </location>
</feature>
<evidence type="ECO:0000256" key="4">
    <source>
        <dbReference type="ARBA" id="ARBA00023157"/>
    </source>
</evidence>
<dbReference type="Proteomes" id="UP000663829">
    <property type="component" value="Unassembled WGS sequence"/>
</dbReference>
<evidence type="ECO:0000313" key="13">
    <source>
        <dbReference type="Proteomes" id="UP000663829"/>
    </source>
</evidence>
<comment type="caution">
    <text evidence="11">The sequence shown here is derived from an EMBL/GenBank/DDBJ whole genome shotgun (WGS) entry which is preliminary data.</text>
</comment>
<evidence type="ECO:0000256" key="7">
    <source>
        <dbReference type="SAM" id="MobiDB-lite"/>
    </source>
</evidence>
<feature type="chain" id="PRO_5035602340" description="Glucosidase 2 subunit beta" evidence="8">
    <location>
        <begin position="20"/>
        <end position="539"/>
    </location>
</feature>
<feature type="domain" description="MRH" evidence="10">
    <location>
        <begin position="424"/>
        <end position="524"/>
    </location>
</feature>
<dbReference type="OrthoDB" id="28322at2759"/>
<dbReference type="InterPro" id="IPR028146">
    <property type="entry name" value="PRKCSH_N"/>
</dbReference>
<protein>
    <recommendedName>
        <fullName evidence="1">Glucosidase 2 subunit beta</fullName>
    </recommendedName>
</protein>
<dbReference type="AlphaFoldDB" id="A0A814QG98"/>
<dbReference type="InterPro" id="IPR002172">
    <property type="entry name" value="LDrepeatLR_classA_rpt"/>
</dbReference>
<dbReference type="InterPro" id="IPR002048">
    <property type="entry name" value="EF_hand_dom"/>
</dbReference>
<dbReference type="InterPro" id="IPR018247">
    <property type="entry name" value="EF_Hand_1_Ca_BS"/>
</dbReference>
<dbReference type="InterPro" id="IPR036055">
    <property type="entry name" value="LDL_receptor-like_sf"/>
</dbReference>
<dbReference type="PANTHER" id="PTHR12630:SF1">
    <property type="entry name" value="GLUCOSIDASE 2 SUBUNIT BETA"/>
    <property type="match status" value="1"/>
</dbReference>
<comment type="caution">
    <text evidence="5">Lacks conserved residue(s) required for the propagation of feature annotation.</text>
</comment>
<dbReference type="Pfam" id="PF13015">
    <property type="entry name" value="PRKCSH_1"/>
    <property type="match status" value="1"/>
</dbReference>
<dbReference type="PANTHER" id="PTHR12630">
    <property type="entry name" value="N-LINKED OLIGOSACCHARIDE PROCESSING"/>
    <property type="match status" value="1"/>
</dbReference>
<dbReference type="PROSITE" id="PS51914">
    <property type="entry name" value="MRH"/>
    <property type="match status" value="1"/>
</dbReference>
<keyword evidence="4" id="KW-1015">Disulfide bond</keyword>
<evidence type="ECO:0000256" key="3">
    <source>
        <dbReference type="ARBA" id="ARBA00022824"/>
    </source>
</evidence>
<evidence type="ECO:0000256" key="1">
    <source>
        <dbReference type="ARBA" id="ARBA00022387"/>
    </source>
</evidence>
<keyword evidence="13" id="KW-1185">Reference proteome</keyword>
<proteinExistence type="predicted"/>
<evidence type="ECO:0000256" key="6">
    <source>
        <dbReference type="SAM" id="Coils"/>
    </source>
</evidence>
<dbReference type="SUPFAM" id="SSF57424">
    <property type="entry name" value="LDL receptor-like module"/>
    <property type="match status" value="2"/>
</dbReference>
<evidence type="ECO:0000256" key="5">
    <source>
        <dbReference type="PROSITE-ProRule" id="PRU00124"/>
    </source>
</evidence>
<dbReference type="EMBL" id="CAJOBC010005992">
    <property type="protein sequence ID" value="CAF3882888.1"/>
    <property type="molecule type" value="Genomic_DNA"/>
</dbReference>
<dbReference type="Proteomes" id="UP000681722">
    <property type="component" value="Unassembled WGS sequence"/>
</dbReference>
<keyword evidence="6" id="KW-0175">Coiled coil</keyword>
<feature type="compositionally biased region" description="Basic and acidic residues" evidence="7">
    <location>
        <begin position="357"/>
        <end position="366"/>
    </location>
</feature>
<evidence type="ECO:0000256" key="2">
    <source>
        <dbReference type="ARBA" id="ARBA00022729"/>
    </source>
</evidence>
<sequence length="539" mass="62063">MFVRSIALILLLFIHDAFCHNNKNILRGIQSSLLSMYIPSKPFTCLDGTISIPFEFVNDDYCDCRDGSDEPGTSACPNGQFFCENKGYVGITIPSHFVGDGVCDCCDGSDEYENEIICNNTCFELAKKTNEERERRRLLHEQGVAKKNEMIAKAGSIRIERKNRLEELEEQLKRLETDLNEKEELKRQAEEPETAHKDKHQKAWEEERAIRELARRDEQMQDMFNDLDTNQDKLVSIKELQVHTELDNDKENDFTDEEVKTILGADSVTLDEFNSTVFEQISNSYQKITQSVTNEQVSTTESNKATPEPSTEEDHGISDEEKREHSVDDDAHDKNDMDDNLDDIDTKDDIDQPTSLDHTKHVHDDTAPDFDDETKKFIQIADQARNDFKDAEKKVRDVKKEIEDLQKRAEMNLGEHDEFSIMYDQCYDYEEREYTYRVCMFKSAVQIPKGGGSEVTIGYWESWGSEPNKYSVMKYTNGVSCWNGPSRSLTIHLRCGIENRAIDVREPTKCEYAMIFETPAVCDENIGAKLSHQDTHTEF</sequence>
<feature type="compositionally biased region" description="Acidic residues" evidence="7">
    <location>
        <begin position="338"/>
        <end position="348"/>
    </location>
</feature>
<dbReference type="InterPro" id="IPR039794">
    <property type="entry name" value="Gtb1-like"/>
</dbReference>
<dbReference type="GO" id="GO:0005509">
    <property type="term" value="F:calcium ion binding"/>
    <property type="evidence" value="ECO:0007669"/>
    <property type="project" value="InterPro"/>
</dbReference>
<reference evidence="11" key="1">
    <citation type="submission" date="2021-02" db="EMBL/GenBank/DDBJ databases">
        <authorList>
            <person name="Nowell W R."/>
        </authorList>
    </citation>
    <scope>NUCLEOTIDE SEQUENCE</scope>
</reference>
<dbReference type="PROSITE" id="PS50222">
    <property type="entry name" value="EF_HAND_2"/>
    <property type="match status" value="1"/>
</dbReference>
<feature type="domain" description="EF-hand" evidence="9">
    <location>
        <begin position="215"/>
        <end position="250"/>
    </location>
</feature>
<gene>
    <name evidence="11" type="ORF">GPM918_LOCUS19607</name>
    <name evidence="12" type="ORF">SRO942_LOCUS19602</name>
</gene>
<dbReference type="InterPro" id="IPR009011">
    <property type="entry name" value="Man6P_isomerase_rcpt-bd_dom_sf"/>
</dbReference>
<name>A0A814QG98_9BILA</name>
<dbReference type="CDD" id="cd00112">
    <property type="entry name" value="LDLa"/>
    <property type="match status" value="1"/>
</dbReference>
<evidence type="ECO:0000259" key="10">
    <source>
        <dbReference type="PROSITE" id="PS51914"/>
    </source>
</evidence>
<keyword evidence="3" id="KW-0256">Endoplasmic reticulum</keyword>
<accession>A0A814QG98</accession>
<evidence type="ECO:0000313" key="11">
    <source>
        <dbReference type="EMBL" id="CAF1119244.1"/>
    </source>
</evidence>
<evidence type="ECO:0000313" key="12">
    <source>
        <dbReference type="EMBL" id="CAF3882888.1"/>
    </source>
</evidence>
<dbReference type="SUPFAM" id="SSF50911">
    <property type="entry name" value="Mannose 6-phosphate receptor domain"/>
    <property type="match status" value="1"/>
</dbReference>
<dbReference type="PROSITE" id="PS50068">
    <property type="entry name" value="LDLRA_2"/>
    <property type="match status" value="1"/>
</dbReference>
<dbReference type="InterPro" id="IPR044865">
    <property type="entry name" value="MRH_dom"/>
</dbReference>
<evidence type="ECO:0000259" key="9">
    <source>
        <dbReference type="PROSITE" id="PS50222"/>
    </source>
</evidence>
<dbReference type="Gene3D" id="2.70.130.10">
    <property type="entry name" value="Mannose-6-phosphate receptor binding domain"/>
    <property type="match status" value="1"/>
</dbReference>
<evidence type="ECO:0000256" key="8">
    <source>
        <dbReference type="SAM" id="SignalP"/>
    </source>
</evidence>
<dbReference type="GO" id="GO:0006491">
    <property type="term" value="P:N-glycan processing"/>
    <property type="evidence" value="ECO:0007669"/>
    <property type="project" value="TreeGrafter"/>
</dbReference>
<feature type="coiled-coil region" evidence="6">
    <location>
        <begin position="381"/>
        <end position="415"/>
    </location>
</feature>
<keyword evidence="2 8" id="KW-0732">Signal</keyword>